<evidence type="ECO:0000259" key="2">
    <source>
        <dbReference type="Pfam" id="PF08531"/>
    </source>
</evidence>
<dbReference type="GO" id="GO:0005975">
    <property type="term" value="P:carbohydrate metabolic process"/>
    <property type="evidence" value="ECO:0007669"/>
    <property type="project" value="InterPro"/>
</dbReference>
<evidence type="ECO:0000313" key="5">
    <source>
        <dbReference type="EMBL" id="RVT97343.1"/>
    </source>
</evidence>
<dbReference type="Gene3D" id="2.60.420.10">
    <property type="entry name" value="Maltose phosphorylase, domain 3"/>
    <property type="match status" value="1"/>
</dbReference>
<dbReference type="EMBL" id="SACK01000011">
    <property type="protein sequence ID" value="RVT97343.1"/>
    <property type="molecule type" value="Genomic_DNA"/>
</dbReference>
<dbReference type="Gene3D" id="1.50.10.10">
    <property type="match status" value="1"/>
</dbReference>
<feature type="domain" description="Alpha-L-rhamnosidase concanavalin-like" evidence="1">
    <location>
        <begin position="271"/>
        <end position="350"/>
    </location>
</feature>
<dbReference type="SUPFAM" id="SSF48208">
    <property type="entry name" value="Six-hairpin glycosidases"/>
    <property type="match status" value="1"/>
</dbReference>
<dbReference type="Pfam" id="PF08531">
    <property type="entry name" value="Bac_rhamnosid_N"/>
    <property type="match status" value="1"/>
</dbReference>
<accession>A0A3S2XYD0</accession>
<dbReference type="OrthoDB" id="9815108at2"/>
<dbReference type="PANTHER" id="PTHR34987">
    <property type="entry name" value="C, PUTATIVE (AFU_ORTHOLOGUE AFUA_3G02880)-RELATED"/>
    <property type="match status" value="1"/>
</dbReference>
<sequence>MIFGRSAFSRTYMGGALSSMLLMLLLLLTSALHAQNAPSPYRWGKEAFISPTSLTLYGVKPLANWIWDSGEENPRNYYLLVRKSFDLDEVPVSSITYISAYAYADVYINGKLFERCPINSDPEYQNYDKFDIVSYLQKGKNTITAVVHNFGVGLHSQINARGGFFFQGTLVYPHKTVNLLSDSSWKVTHAKAWNTQTAFRDTNAHLIGFIEEFDARLWRTDWQNINFDDTTWENAKMIGVPPVAPWNHITVIERPRLSRKVIKPVKQWKSGNKMVYDFGVEIVGYPQFTINAHKAGIRFEIGTGERLDSAGAPLLRVSSDHSEKYITTTGLQSWRPYTWSGFRYFSIETDKAIDIQNVSAEFACYNYEMESAFACSDTLLNRFWEIGRHTMRINSIDTYQDPWREHTQYIAGDSRYMQIFGNYAFGKSSRLLSAYNLLSGAQSQRWRTDGAVRSRYPTDYFLQAGSSAYLADYQLEWVLMMYEYFLYYGKDELIADLYPNLKMAMKYYQPFLDPATGLLANLPGWIVLDWPSTYPIEQKKIITGTNCLYYGALNAAASIADDFGHDPQQAKQWREEAARVRENINKWLWSVKDRAYLDSYDGTKVQQQSQVYALEYGVANADKKARMVDLIAKSGKASEQSFAYRVLKAMFATGNEGWALDYMRKNWGAQTKLTSFNGAWHEGWDLSWGATSHAWSSGPTALLSEKILGLEPTGYGWKTFNVKPIIADLKWAKGKVATVSGDINVEWTKTTRNLFTLKLNVPKGTTAKVYLPTLAQKTIRINGKIPEVSRYQSHAESNKWYVLTIGAGNHEFKCKLPSMIHH</sequence>
<keyword evidence="6" id="KW-1185">Reference proteome</keyword>
<dbReference type="RefSeq" id="WP_127707846.1">
    <property type="nucleotide sequence ID" value="NZ_SACK01000011.1"/>
</dbReference>
<evidence type="ECO:0000259" key="3">
    <source>
        <dbReference type="Pfam" id="PF17389"/>
    </source>
</evidence>
<name>A0A3S2XYD0_9SPHI</name>
<evidence type="ECO:0000313" key="6">
    <source>
        <dbReference type="Proteomes" id="UP000282759"/>
    </source>
</evidence>
<dbReference type="Pfam" id="PF17389">
    <property type="entry name" value="Bac_rhamnosid6H"/>
    <property type="match status" value="1"/>
</dbReference>
<protein>
    <submittedName>
        <fullName evidence="5">Uncharacterized protein</fullName>
    </submittedName>
</protein>
<dbReference type="SUPFAM" id="SSF49785">
    <property type="entry name" value="Galactose-binding domain-like"/>
    <property type="match status" value="1"/>
</dbReference>
<gene>
    <name evidence="5" type="ORF">EOD41_18770</name>
</gene>
<feature type="domain" description="Alpha-L-rhamnosidase C-terminal" evidence="4">
    <location>
        <begin position="709"/>
        <end position="781"/>
    </location>
</feature>
<dbReference type="InterPro" id="IPR013737">
    <property type="entry name" value="Bac_rhamnosid_N"/>
</dbReference>
<organism evidence="5 6">
    <name type="scientific">Mucilaginibacter limnophilus</name>
    <dbReference type="NCBI Taxonomy" id="1932778"/>
    <lineage>
        <taxon>Bacteria</taxon>
        <taxon>Pseudomonadati</taxon>
        <taxon>Bacteroidota</taxon>
        <taxon>Sphingobacteriia</taxon>
        <taxon>Sphingobacteriales</taxon>
        <taxon>Sphingobacteriaceae</taxon>
        <taxon>Mucilaginibacter</taxon>
    </lineage>
</organism>
<dbReference type="Pfam" id="PF05592">
    <property type="entry name" value="Bac_rhamnosid"/>
    <property type="match status" value="1"/>
</dbReference>
<dbReference type="Pfam" id="PF17390">
    <property type="entry name" value="Bac_rhamnosid_C"/>
    <property type="match status" value="1"/>
</dbReference>
<dbReference type="InterPro" id="IPR035398">
    <property type="entry name" value="Bac_rhamnosid_C"/>
</dbReference>
<dbReference type="Gene3D" id="2.60.120.260">
    <property type="entry name" value="Galactose-binding domain-like"/>
    <property type="match status" value="2"/>
</dbReference>
<dbReference type="AlphaFoldDB" id="A0A3S2XYD0"/>
<feature type="domain" description="Bacterial alpha-L-rhamnosidase N-terminal" evidence="2">
    <location>
        <begin position="95"/>
        <end position="241"/>
    </location>
</feature>
<reference evidence="5 6" key="1">
    <citation type="submission" date="2019-01" db="EMBL/GenBank/DDBJ databases">
        <authorList>
            <person name="Chen W.-M."/>
        </authorList>
    </citation>
    <scope>NUCLEOTIDE SEQUENCE [LARGE SCALE GENOMIC DNA]</scope>
    <source>
        <strain evidence="5 6">YBJ-36</strain>
    </source>
</reference>
<dbReference type="InterPro" id="IPR035396">
    <property type="entry name" value="Bac_rhamnosid6H"/>
</dbReference>
<proteinExistence type="predicted"/>
<dbReference type="InterPro" id="IPR008979">
    <property type="entry name" value="Galactose-bd-like_sf"/>
</dbReference>
<dbReference type="Proteomes" id="UP000282759">
    <property type="component" value="Unassembled WGS sequence"/>
</dbReference>
<dbReference type="InterPro" id="IPR012341">
    <property type="entry name" value="6hp_glycosidase-like_sf"/>
</dbReference>
<dbReference type="InterPro" id="IPR008928">
    <property type="entry name" value="6-hairpin_glycosidase_sf"/>
</dbReference>
<evidence type="ECO:0000259" key="1">
    <source>
        <dbReference type="Pfam" id="PF05592"/>
    </source>
</evidence>
<comment type="caution">
    <text evidence="5">The sequence shown here is derived from an EMBL/GenBank/DDBJ whole genome shotgun (WGS) entry which is preliminary data.</text>
</comment>
<dbReference type="InterPro" id="IPR008902">
    <property type="entry name" value="Rhamnosid_concanavalin"/>
</dbReference>
<feature type="domain" description="Alpha-L-rhamnosidase six-hairpin glycosidase" evidence="3">
    <location>
        <begin position="370"/>
        <end position="636"/>
    </location>
</feature>
<dbReference type="PANTHER" id="PTHR34987:SF4">
    <property type="entry name" value="ALPHA-L-RHAMNOSIDASE C-TERMINAL DOMAIN-CONTAINING PROTEIN"/>
    <property type="match status" value="1"/>
</dbReference>
<evidence type="ECO:0000259" key="4">
    <source>
        <dbReference type="Pfam" id="PF17390"/>
    </source>
</evidence>